<reference evidence="2 3" key="1">
    <citation type="submission" date="2019-02" db="EMBL/GenBank/DDBJ databases">
        <title>Genome of a new Bacteroidetes strain.</title>
        <authorList>
            <person name="Pitt A."/>
        </authorList>
    </citation>
    <scope>NUCLEOTIDE SEQUENCE [LARGE SCALE GENOMIC DNA]</scope>
    <source>
        <strain evidence="2 3">50C-KIRBA</strain>
    </source>
</reference>
<dbReference type="InterPro" id="IPR023210">
    <property type="entry name" value="NADP_OxRdtase_dom"/>
</dbReference>
<proteinExistence type="predicted"/>
<evidence type="ECO:0000313" key="2">
    <source>
        <dbReference type="EMBL" id="NGZ43768.1"/>
    </source>
</evidence>
<organism evidence="2 3">
    <name type="scientific">Aquirufa beregesia</name>
    <dbReference type="NCBI Taxonomy" id="2516556"/>
    <lineage>
        <taxon>Bacteria</taxon>
        <taxon>Pseudomonadati</taxon>
        <taxon>Bacteroidota</taxon>
        <taxon>Cytophagia</taxon>
        <taxon>Cytophagales</taxon>
        <taxon>Flectobacillaceae</taxon>
        <taxon>Aquirufa</taxon>
    </lineage>
</organism>
<dbReference type="Proteomes" id="UP001318301">
    <property type="component" value="Unassembled WGS sequence"/>
</dbReference>
<evidence type="ECO:0000313" key="3">
    <source>
        <dbReference type="Proteomes" id="UP001318301"/>
    </source>
</evidence>
<dbReference type="RefSeq" id="WP_166229381.1">
    <property type="nucleotide sequence ID" value="NZ_CBCSIJ010000004.1"/>
</dbReference>
<protein>
    <submittedName>
        <fullName evidence="2">Aldo/keto reductase</fullName>
    </submittedName>
</protein>
<dbReference type="PANTHER" id="PTHR43312">
    <property type="entry name" value="D-THREO-ALDOSE 1-DEHYDROGENASE"/>
    <property type="match status" value="1"/>
</dbReference>
<gene>
    <name evidence="2" type="ORF">EWU23_04685</name>
</gene>
<dbReference type="InterPro" id="IPR036812">
    <property type="entry name" value="NAD(P)_OxRdtase_dom_sf"/>
</dbReference>
<dbReference type="Gene3D" id="3.20.20.100">
    <property type="entry name" value="NADP-dependent oxidoreductase domain"/>
    <property type="match status" value="1"/>
</dbReference>
<accession>A0ABX0EUN1</accession>
<comment type="caution">
    <text evidence="2">The sequence shown here is derived from an EMBL/GenBank/DDBJ whole genome shotgun (WGS) entry which is preliminary data.</text>
</comment>
<evidence type="ECO:0000259" key="1">
    <source>
        <dbReference type="Pfam" id="PF00248"/>
    </source>
</evidence>
<dbReference type="InterPro" id="IPR053135">
    <property type="entry name" value="AKR2_Oxidoreductase"/>
</dbReference>
<sequence>MSKLILGTVQFGLNYGINNVNGQTAEEEAFQILDFAYQNGIKRLDTAANYGNAEEVLGKYFTKHPSKKFEIITKFNLINRTCEESLKSSIDKLQVESVNSMMFHSFSDYQKSKSQIQELNRNCKGKLFKNLGVSVYTNDQLKSVIEDPEIDLIQAPFNLLDNENLRGELFLKIKEAGKELHTRSVFLQGLFFKDINLFPEKLKSLLPSIQLLKDLANKNHISLNDMAIAYVFSKKYIDGVLFGVDSLEQMKQNVISSSTVLSEETIHQIDAIKISNVDLLNPSLW</sequence>
<dbReference type="Pfam" id="PF00248">
    <property type="entry name" value="Aldo_ket_red"/>
    <property type="match status" value="1"/>
</dbReference>
<dbReference type="EMBL" id="SEWW01000002">
    <property type="protein sequence ID" value="NGZ43768.1"/>
    <property type="molecule type" value="Genomic_DNA"/>
</dbReference>
<dbReference type="CDD" id="cd19097">
    <property type="entry name" value="AKR_unchar"/>
    <property type="match status" value="1"/>
</dbReference>
<feature type="domain" description="NADP-dependent oxidoreductase" evidence="1">
    <location>
        <begin position="3"/>
        <end position="273"/>
    </location>
</feature>
<dbReference type="PANTHER" id="PTHR43312:SF1">
    <property type="entry name" value="NADP-DEPENDENT OXIDOREDUCTASE DOMAIN-CONTAINING PROTEIN"/>
    <property type="match status" value="1"/>
</dbReference>
<keyword evidence="3" id="KW-1185">Reference proteome</keyword>
<name>A0ABX0EUN1_9BACT</name>
<dbReference type="SUPFAM" id="SSF51430">
    <property type="entry name" value="NAD(P)-linked oxidoreductase"/>
    <property type="match status" value="1"/>
</dbReference>